<dbReference type="Proteomes" id="UP000198847">
    <property type="component" value="Unassembled WGS sequence"/>
</dbReference>
<keyword evidence="2" id="KW-1185">Reference proteome</keyword>
<dbReference type="RefSeq" id="WP_091743449.1">
    <property type="nucleotide sequence ID" value="NZ_FODY01000001.1"/>
</dbReference>
<name>A0A1H8NJG0_9FIRM</name>
<reference evidence="1 2" key="1">
    <citation type="submission" date="2016-10" db="EMBL/GenBank/DDBJ databases">
        <authorList>
            <person name="de Groot N.N."/>
        </authorList>
    </citation>
    <scope>NUCLEOTIDE SEQUENCE [LARGE SCALE GENOMIC DNA]</scope>
    <source>
        <strain evidence="1 2">DSM 13305</strain>
    </source>
</reference>
<evidence type="ECO:0000313" key="1">
    <source>
        <dbReference type="EMBL" id="SEO29578.1"/>
    </source>
</evidence>
<dbReference type="AlphaFoldDB" id="A0A1H8NJG0"/>
<accession>A0A1H8NJG0</accession>
<dbReference type="SUPFAM" id="SSF50494">
    <property type="entry name" value="Trypsin-like serine proteases"/>
    <property type="match status" value="1"/>
</dbReference>
<protein>
    <recommendedName>
        <fullName evidence="3">Trypsin-like peptidase domain-containing protein</fullName>
    </recommendedName>
</protein>
<dbReference type="STRING" id="112903.SAMN04490178_101117"/>
<evidence type="ECO:0008006" key="3">
    <source>
        <dbReference type="Google" id="ProtNLM"/>
    </source>
</evidence>
<dbReference type="InterPro" id="IPR043504">
    <property type="entry name" value="Peptidase_S1_PA_chymotrypsin"/>
</dbReference>
<dbReference type="InterPro" id="IPR009003">
    <property type="entry name" value="Peptidase_S1_PA"/>
</dbReference>
<proteinExistence type="predicted"/>
<organism evidence="1 2">
    <name type="scientific">Propionispora vibrioides</name>
    <dbReference type="NCBI Taxonomy" id="112903"/>
    <lineage>
        <taxon>Bacteria</taxon>
        <taxon>Bacillati</taxon>
        <taxon>Bacillota</taxon>
        <taxon>Negativicutes</taxon>
        <taxon>Selenomonadales</taxon>
        <taxon>Sporomusaceae</taxon>
        <taxon>Propionispora</taxon>
    </lineage>
</organism>
<gene>
    <name evidence="1" type="ORF">SAMN04490178_101117</name>
</gene>
<sequence length="337" mass="36584">MSAKFSELFRQMATLDQVVGIGHGHKLIRGQNTGREAVVVLVQKKLKKNDLLRNERIPSALAGLPTDVIEVGNIRLLQASRTDMIRPAQPGISLGHYQVSAGTFGAVVYDRKTQEPFILSNNHVLANLTNGSDGRSKKGDLITQPGIYDGASLSLDKIAIGHLERFIPLSMELITPQCPIAQFFETAINKIIKAFRPQYKVQVWRQSGKENLADCAVAKPIDKSSINPDIMEIGPVQGIKEAMAGLEIKKSGRTTGVTQSTVLATDVTLKISINSNEYAVFSEQILAGPMSKPGDSGSLILTLDNYAIGLLFAGSDQATLFNKIEHVLQLLDVTLLL</sequence>
<dbReference type="EMBL" id="FODY01000001">
    <property type="protein sequence ID" value="SEO29578.1"/>
    <property type="molecule type" value="Genomic_DNA"/>
</dbReference>
<dbReference type="OrthoDB" id="104542at2"/>
<dbReference type="Gene3D" id="2.40.10.10">
    <property type="entry name" value="Trypsin-like serine proteases"/>
    <property type="match status" value="1"/>
</dbReference>
<evidence type="ECO:0000313" key="2">
    <source>
        <dbReference type="Proteomes" id="UP000198847"/>
    </source>
</evidence>